<accession>A0ABT9YF00</accession>
<dbReference type="PROSITE" id="PS00107">
    <property type="entry name" value="PROTEIN_KINASE_ATP"/>
    <property type="match status" value="1"/>
</dbReference>
<dbReference type="PROSITE" id="PS50011">
    <property type="entry name" value="PROTEIN_KINASE_DOM"/>
    <property type="match status" value="1"/>
</dbReference>
<dbReference type="PANTHER" id="PTHR43289:SF34">
    <property type="entry name" value="SERINE_THREONINE-PROTEIN KINASE YBDM-RELATED"/>
    <property type="match status" value="1"/>
</dbReference>
<feature type="compositionally biased region" description="Polar residues" evidence="10">
    <location>
        <begin position="480"/>
        <end position="489"/>
    </location>
</feature>
<dbReference type="CDD" id="cd06577">
    <property type="entry name" value="PASTA_pknB"/>
    <property type="match status" value="3"/>
</dbReference>
<evidence type="ECO:0000256" key="2">
    <source>
        <dbReference type="ARBA" id="ARBA00022527"/>
    </source>
</evidence>
<feature type="domain" description="PASTA" evidence="13">
    <location>
        <begin position="371"/>
        <end position="437"/>
    </location>
</feature>
<evidence type="ECO:0000313" key="15">
    <source>
        <dbReference type="Proteomes" id="UP001225034"/>
    </source>
</evidence>
<keyword evidence="2" id="KW-0723">Serine/threonine-protein kinase</keyword>
<evidence type="ECO:0000256" key="6">
    <source>
        <dbReference type="ARBA" id="ARBA00022840"/>
    </source>
</evidence>
<keyword evidence="5 14" id="KW-0418">Kinase</keyword>
<dbReference type="InterPro" id="IPR011009">
    <property type="entry name" value="Kinase-like_dom_sf"/>
</dbReference>
<keyword evidence="14" id="KW-0548">Nucleotidyltransferase</keyword>
<keyword evidence="3 14" id="KW-0808">Transferase</keyword>
<dbReference type="SUPFAM" id="SSF54184">
    <property type="entry name" value="Penicillin-binding protein 2x (pbp-2x), c-terminal domain"/>
    <property type="match status" value="1"/>
</dbReference>
<feature type="binding site" evidence="9">
    <location>
        <position position="39"/>
    </location>
    <ligand>
        <name>ATP</name>
        <dbReference type="ChEBI" id="CHEBI:30616"/>
    </ligand>
</feature>
<keyword evidence="11" id="KW-1133">Transmembrane helix</keyword>
<sequence>MIGQRISDRYVILESIGGGGMANVYLALDVILDRHVAVKVLQPQFSDDEQFIKRFRREAQSATSLAHPNIVNIFDVGEEANLYYIVMEYVKGQTLKEVIQSDGPLQVDLALDYLKQILAAMAHAHANQIVHRDIKPHNILISEDGDAKVADFGIARAMSAATITHTNSVMGSVHYLSPEQARGGHITYRSDIYSLGIVLYEMLTGILPFSGDTAVSIAIKHLQNDMPSIKQINAAIPQSVENMIQKATMKDPAARYQSAEEMAEDAYTLLDPDRYNESPYQYKMDDSQEVTKAIPIVGHLSDSDDLEKTIAAEPTKPVTVTKEKETEQAKPLAKPPKKKKRKKWLFILIIVAVFTLVAGATAFAVLPNVFRVAEVQIPDVIDEPLEDAQQELEGLNLTVDVQEVDDDSVEPGHVASQNPRAGSTVKEGSTIRLQVSGEEEEITLQDYTGFPIEQAERLLEQLNVNVERVTRDSNEEQEGTVLSQTPESGSAIVPSTTTVYLTYAVESQIRLRNLEGDTEAEARAYFNEYSLRGRFSFEYDDSIAEGRVISQSPEPFEMLDQGSDVEIVISRGPEEDETDPDPVEDPVDEDPPVDDEEPSRIIEVSQAIEVSQEEQDAGEVFDIRIVFRDVTTDGEDEVFIEEEVTESKTYVVPLRVSTSQSGSFDLYINDELVKNSEERTYD</sequence>
<dbReference type="InterPro" id="IPR000719">
    <property type="entry name" value="Prot_kinase_dom"/>
</dbReference>
<gene>
    <name evidence="14" type="ORF">J2S05_001179</name>
</gene>
<dbReference type="EC" id="2.7.11.1" evidence="1"/>
<dbReference type="InterPro" id="IPR005543">
    <property type="entry name" value="PASTA_dom"/>
</dbReference>
<evidence type="ECO:0000313" key="14">
    <source>
        <dbReference type="EMBL" id="MDQ0206405.1"/>
    </source>
</evidence>
<keyword evidence="4 9" id="KW-0547">Nucleotide-binding</keyword>
<name>A0ABT9YF00_9BACI</name>
<dbReference type="PROSITE" id="PS00108">
    <property type="entry name" value="PROTEIN_KINASE_ST"/>
    <property type="match status" value="1"/>
</dbReference>
<evidence type="ECO:0000256" key="11">
    <source>
        <dbReference type="SAM" id="Phobius"/>
    </source>
</evidence>
<evidence type="ECO:0000256" key="1">
    <source>
        <dbReference type="ARBA" id="ARBA00012513"/>
    </source>
</evidence>
<feature type="region of interest" description="Disordered" evidence="10">
    <location>
        <begin position="470"/>
        <end position="489"/>
    </location>
</feature>
<keyword evidence="15" id="KW-1185">Reference proteome</keyword>
<evidence type="ECO:0000256" key="10">
    <source>
        <dbReference type="SAM" id="MobiDB-lite"/>
    </source>
</evidence>
<dbReference type="Gene3D" id="3.30.200.20">
    <property type="entry name" value="Phosphorylase Kinase, domain 1"/>
    <property type="match status" value="1"/>
</dbReference>
<dbReference type="PANTHER" id="PTHR43289">
    <property type="entry name" value="MITOGEN-ACTIVATED PROTEIN KINASE KINASE KINASE 20-RELATED"/>
    <property type="match status" value="1"/>
</dbReference>
<evidence type="ECO:0000259" key="12">
    <source>
        <dbReference type="PROSITE" id="PS50011"/>
    </source>
</evidence>
<feature type="compositionally biased region" description="Acidic residues" evidence="10">
    <location>
        <begin position="574"/>
        <end position="597"/>
    </location>
</feature>
<dbReference type="InterPro" id="IPR008271">
    <property type="entry name" value="Ser/Thr_kinase_AS"/>
</dbReference>
<comment type="catalytic activity">
    <reaction evidence="8">
        <text>L-seryl-[protein] + ATP = O-phospho-L-seryl-[protein] + ADP + H(+)</text>
        <dbReference type="Rhea" id="RHEA:17989"/>
        <dbReference type="Rhea" id="RHEA-COMP:9863"/>
        <dbReference type="Rhea" id="RHEA-COMP:11604"/>
        <dbReference type="ChEBI" id="CHEBI:15378"/>
        <dbReference type="ChEBI" id="CHEBI:29999"/>
        <dbReference type="ChEBI" id="CHEBI:30616"/>
        <dbReference type="ChEBI" id="CHEBI:83421"/>
        <dbReference type="ChEBI" id="CHEBI:456216"/>
        <dbReference type="EC" id="2.7.11.1"/>
    </reaction>
</comment>
<dbReference type="SMART" id="SM00220">
    <property type="entry name" value="S_TKc"/>
    <property type="match status" value="1"/>
</dbReference>
<dbReference type="RefSeq" id="WP_306980787.1">
    <property type="nucleotide sequence ID" value="NZ_JAUSUA010000001.1"/>
</dbReference>
<reference evidence="14 15" key="1">
    <citation type="submission" date="2023-07" db="EMBL/GenBank/DDBJ databases">
        <title>Genomic Encyclopedia of Type Strains, Phase IV (KMG-IV): sequencing the most valuable type-strain genomes for metagenomic binning, comparative biology and taxonomic classification.</title>
        <authorList>
            <person name="Goeker M."/>
        </authorList>
    </citation>
    <scope>NUCLEOTIDE SEQUENCE [LARGE SCALE GENOMIC DNA]</scope>
    <source>
        <strain evidence="14 15">DSM 19154</strain>
    </source>
</reference>
<keyword evidence="6 9" id="KW-0067">ATP-binding</keyword>
<dbReference type="Proteomes" id="UP001225034">
    <property type="component" value="Unassembled WGS sequence"/>
</dbReference>
<dbReference type="GO" id="GO:0004674">
    <property type="term" value="F:protein serine/threonine kinase activity"/>
    <property type="evidence" value="ECO:0007669"/>
    <property type="project" value="UniProtKB-EC"/>
</dbReference>
<dbReference type="SUPFAM" id="SSF56112">
    <property type="entry name" value="Protein kinase-like (PK-like)"/>
    <property type="match status" value="1"/>
</dbReference>
<evidence type="ECO:0000256" key="8">
    <source>
        <dbReference type="ARBA" id="ARBA00048679"/>
    </source>
</evidence>
<feature type="transmembrane region" description="Helical" evidence="11">
    <location>
        <begin position="344"/>
        <end position="366"/>
    </location>
</feature>
<dbReference type="EMBL" id="JAUSUA010000001">
    <property type="protein sequence ID" value="MDQ0206405.1"/>
    <property type="molecule type" value="Genomic_DNA"/>
</dbReference>
<evidence type="ECO:0000256" key="3">
    <source>
        <dbReference type="ARBA" id="ARBA00022679"/>
    </source>
</evidence>
<evidence type="ECO:0000256" key="5">
    <source>
        <dbReference type="ARBA" id="ARBA00022777"/>
    </source>
</evidence>
<evidence type="ECO:0000259" key="13">
    <source>
        <dbReference type="PROSITE" id="PS51178"/>
    </source>
</evidence>
<dbReference type="CDD" id="cd14014">
    <property type="entry name" value="STKc_PknB_like"/>
    <property type="match status" value="1"/>
</dbReference>
<dbReference type="Gene3D" id="1.10.510.10">
    <property type="entry name" value="Transferase(Phosphotransferase) domain 1"/>
    <property type="match status" value="1"/>
</dbReference>
<keyword evidence="11" id="KW-0812">Transmembrane</keyword>
<organism evidence="14 15">
    <name type="scientific">Alkalicoccobacillus murimartini</name>
    <dbReference type="NCBI Taxonomy" id="171685"/>
    <lineage>
        <taxon>Bacteria</taxon>
        <taxon>Bacillati</taxon>
        <taxon>Bacillota</taxon>
        <taxon>Bacilli</taxon>
        <taxon>Bacillales</taxon>
        <taxon>Bacillaceae</taxon>
        <taxon>Alkalicoccobacillus</taxon>
    </lineage>
</organism>
<dbReference type="InterPro" id="IPR017441">
    <property type="entry name" value="Protein_kinase_ATP_BS"/>
</dbReference>
<dbReference type="PROSITE" id="PS51178">
    <property type="entry name" value="PASTA"/>
    <property type="match status" value="2"/>
</dbReference>
<dbReference type="Pfam" id="PF03793">
    <property type="entry name" value="PASTA"/>
    <property type="match status" value="3"/>
</dbReference>
<keyword evidence="11" id="KW-0472">Membrane</keyword>
<evidence type="ECO:0000256" key="4">
    <source>
        <dbReference type="ARBA" id="ARBA00022741"/>
    </source>
</evidence>
<evidence type="ECO:0000256" key="7">
    <source>
        <dbReference type="ARBA" id="ARBA00047899"/>
    </source>
</evidence>
<dbReference type="NCBIfam" id="NF033483">
    <property type="entry name" value="PknB_PASTA_kin"/>
    <property type="match status" value="1"/>
</dbReference>
<comment type="caution">
    <text evidence="14">The sequence shown here is derived from an EMBL/GenBank/DDBJ whole genome shotgun (WGS) entry which is preliminary data.</text>
</comment>
<proteinExistence type="predicted"/>
<comment type="catalytic activity">
    <reaction evidence="7">
        <text>L-threonyl-[protein] + ATP = O-phospho-L-threonyl-[protein] + ADP + H(+)</text>
        <dbReference type="Rhea" id="RHEA:46608"/>
        <dbReference type="Rhea" id="RHEA-COMP:11060"/>
        <dbReference type="Rhea" id="RHEA-COMP:11605"/>
        <dbReference type="ChEBI" id="CHEBI:15378"/>
        <dbReference type="ChEBI" id="CHEBI:30013"/>
        <dbReference type="ChEBI" id="CHEBI:30616"/>
        <dbReference type="ChEBI" id="CHEBI:61977"/>
        <dbReference type="ChEBI" id="CHEBI:456216"/>
        <dbReference type="EC" id="2.7.11.1"/>
    </reaction>
</comment>
<dbReference type="Gene3D" id="3.30.10.20">
    <property type="match status" value="3"/>
</dbReference>
<dbReference type="SMART" id="SM00740">
    <property type="entry name" value="PASTA"/>
    <property type="match status" value="3"/>
</dbReference>
<evidence type="ECO:0000256" key="9">
    <source>
        <dbReference type="PROSITE-ProRule" id="PRU10141"/>
    </source>
</evidence>
<protein>
    <recommendedName>
        <fullName evidence="1">non-specific serine/threonine protein kinase</fullName>
        <ecNumber evidence="1">2.7.11.1</ecNumber>
    </recommendedName>
</protein>
<feature type="region of interest" description="Disordered" evidence="10">
    <location>
        <begin position="572"/>
        <end position="598"/>
    </location>
</feature>
<feature type="domain" description="PASTA" evidence="13">
    <location>
        <begin position="438"/>
        <end position="505"/>
    </location>
</feature>
<feature type="domain" description="Protein kinase" evidence="12">
    <location>
        <begin position="10"/>
        <end position="270"/>
    </location>
</feature>
<dbReference type="GO" id="GO:0016779">
    <property type="term" value="F:nucleotidyltransferase activity"/>
    <property type="evidence" value="ECO:0007669"/>
    <property type="project" value="UniProtKB-KW"/>
</dbReference>
<dbReference type="Pfam" id="PF00069">
    <property type="entry name" value="Pkinase"/>
    <property type="match status" value="1"/>
</dbReference>